<evidence type="ECO:0000259" key="3">
    <source>
        <dbReference type="PROSITE" id="PS50075"/>
    </source>
</evidence>
<dbReference type="GO" id="GO:0004312">
    <property type="term" value="F:fatty acid synthase activity"/>
    <property type="evidence" value="ECO:0007669"/>
    <property type="project" value="TreeGrafter"/>
</dbReference>
<protein>
    <recommendedName>
        <fullName evidence="3">Carrier domain-containing protein</fullName>
    </recommendedName>
</protein>
<dbReference type="EMBL" id="BJXB01000006">
    <property type="protein sequence ID" value="GEM46142.1"/>
    <property type="molecule type" value="Genomic_DNA"/>
</dbReference>
<dbReference type="SMART" id="SM00823">
    <property type="entry name" value="PKS_PP"/>
    <property type="match status" value="1"/>
</dbReference>
<dbReference type="Gene3D" id="1.10.1200.10">
    <property type="entry name" value="ACP-like"/>
    <property type="match status" value="1"/>
</dbReference>
<dbReference type="Proteomes" id="UP000321306">
    <property type="component" value="Unassembled WGS sequence"/>
</dbReference>
<dbReference type="InterPro" id="IPR057326">
    <property type="entry name" value="KR_dom"/>
</dbReference>
<evidence type="ECO:0000313" key="5">
    <source>
        <dbReference type="Proteomes" id="UP000321306"/>
    </source>
</evidence>
<keyword evidence="2" id="KW-0597">Phosphoprotein</keyword>
<dbReference type="Pfam" id="PF00550">
    <property type="entry name" value="PP-binding"/>
    <property type="match status" value="1"/>
</dbReference>
<dbReference type="InterPro" id="IPR006162">
    <property type="entry name" value="Ppantetheine_attach_site"/>
</dbReference>
<dbReference type="InterPro" id="IPR020806">
    <property type="entry name" value="PKS_PP-bd"/>
</dbReference>
<dbReference type="Pfam" id="PF08659">
    <property type="entry name" value="KR"/>
    <property type="match status" value="1"/>
</dbReference>
<keyword evidence="5" id="KW-1185">Reference proteome</keyword>
<sequence>MKKTPLSKTTDIKRWMFEPTWKIEPLPENPAAPVEGLTVVVYTNPQPGALEQAVIQRLQEKNRVLLLDIKARQQHDSDLEKLVQQQPVDVIINCAGLDEHRSLDVPLQQQLADLDHAKEHYFYSQLTIFKTLAACNVSLPTRYHFLMQDALGVRPTDTIDPYKQLGLGVVRVVPQEFPYFFCKAIEVTAGEVEYTSRRIMDELADVTEGGTIALRGADRHVFGFDAIEPAPPTMHLKKAGTYLITGGRGRIGYTLARHIAEHHQSNLVLTGISELPPRELWDHLENFDEHIQGEIQKVLELEALGSRVLLVQCDAANLEESRNLFERIRSEFGALDGVVHAAGIFEAQRAFRGIIDTSIEDCERRFLPKINGSLVLQELLHEFQWTPDFCFMQSSLSSVLGGFGFAAYSAGNIFMDAFAEVRRGSTCWMSINWDGWVFRDVDEEVENMSVISPQFASPSFGVVAEIAIRPQEGAAAYQWMLDAGRRSQTLVSTADLHLRYHDWVRHASHYQQLQRQPSTASLDVLGGVMQAFREVIGDVPVQPDSNYFALGGDSLMAIELISLLSQRFHCAVDIIAILEHPTPQQIAQHIMEQQAQTVALLTH</sequence>
<dbReference type="PROSITE" id="PS50075">
    <property type="entry name" value="CARRIER"/>
    <property type="match status" value="1"/>
</dbReference>
<dbReference type="GO" id="GO:0071770">
    <property type="term" value="P:DIM/DIP cell wall layer assembly"/>
    <property type="evidence" value="ECO:0007669"/>
    <property type="project" value="TreeGrafter"/>
</dbReference>
<dbReference type="AlphaFoldDB" id="A0A511MZZ5"/>
<dbReference type="InterPro" id="IPR009081">
    <property type="entry name" value="PP-bd_ACP"/>
</dbReference>
<dbReference type="InterPro" id="IPR013968">
    <property type="entry name" value="PKS_KR"/>
</dbReference>
<dbReference type="InterPro" id="IPR036291">
    <property type="entry name" value="NAD(P)-bd_dom_sf"/>
</dbReference>
<dbReference type="PANTHER" id="PTHR43775">
    <property type="entry name" value="FATTY ACID SYNTHASE"/>
    <property type="match status" value="1"/>
</dbReference>
<dbReference type="GO" id="GO:0006633">
    <property type="term" value="P:fatty acid biosynthetic process"/>
    <property type="evidence" value="ECO:0007669"/>
    <property type="project" value="TreeGrafter"/>
</dbReference>
<proteinExistence type="predicted"/>
<evidence type="ECO:0000313" key="4">
    <source>
        <dbReference type="EMBL" id="GEM46142.1"/>
    </source>
</evidence>
<dbReference type="SMART" id="SM00822">
    <property type="entry name" value="PKS_KR"/>
    <property type="match status" value="1"/>
</dbReference>
<organism evidence="4 5">
    <name type="scientific">Deinococcus cellulosilyticus (strain DSM 18568 / NBRC 106333 / KACC 11606 / 5516J-15)</name>
    <dbReference type="NCBI Taxonomy" id="1223518"/>
    <lineage>
        <taxon>Bacteria</taxon>
        <taxon>Thermotogati</taxon>
        <taxon>Deinococcota</taxon>
        <taxon>Deinococci</taxon>
        <taxon>Deinococcales</taxon>
        <taxon>Deinococcaceae</taxon>
        <taxon>Deinococcus</taxon>
    </lineage>
</organism>
<dbReference type="Gene3D" id="3.40.50.720">
    <property type="entry name" value="NAD(P)-binding Rossmann-like Domain"/>
    <property type="match status" value="1"/>
</dbReference>
<gene>
    <name evidence="4" type="ORF">DC3_17770</name>
</gene>
<dbReference type="SUPFAM" id="SSF51735">
    <property type="entry name" value="NAD(P)-binding Rossmann-fold domains"/>
    <property type="match status" value="2"/>
</dbReference>
<accession>A0A511MZZ5</accession>
<feature type="domain" description="Carrier" evidence="3">
    <location>
        <begin position="519"/>
        <end position="594"/>
    </location>
</feature>
<dbReference type="SUPFAM" id="SSF47336">
    <property type="entry name" value="ACP-like"/>
    <property type="match status" value="1"/>
</dbReference>
<evidence type="ECO:0000256" key="2">
    <source>
        <dbReference type="ARBA" id="ARBA00022553"/>
    </source>
</evidence>
<comment type="caution">
    <text evidence="4">The sequence shown here is derived from an EMBL/GenBank/DDBJ whole genome shotgun (WGS) entry which is preliminary data.</text>
</comment>
<dbReference type="InterPro" id="IPR050091">
    <property type="entry name" value="PKS_NRPS_Biosynth_Enz"/>
</dbReference>
<dbReference type="InterPro" id="IPR036736">
    <property type="entry name" value="ACP-like_sf"/>
</dbReference>
<evidence type="ECO:0000256" key="1">
    <source>
        <dbReference type="ARBA" id="ARBA00022450"/>
    </source>
</evidence>
<dbReference type="GO" id="GO:0005886">
    <property type="term" value="C:plasma membrane"/>
    <property type="evidence" value="ECO:0007669"/>
    <property type="project" value="TreeGrafter"/>
</dbReference>
<dbReference type="PROSITE" id="PS00012">
    <property type="entry name" value="PHOSPHOPANTETHEINE"/>
    <property type="match status" value="1"/>
</dbReference>
<reference evidence="4 5" key="1">
    <citation type="submission" date="2019-07" db="EMBL/GenBank/DDBJ databases">
        <title>Whole genome shotgun sequence of Deinococcus cellulosilyticus NBRC 106333.</title>
        <authorList>
            <person name="Hosoyama A."/>
            <person name="Uohara A."/>
            <person name="Ohji S."/>
            <person name="Ichikawa N."/>
        </authorList>
    </citation>
    <scope>NUCLEOTIDE SEQUENCE [LARGE SCALE GENOMIC DNA]</scope>
    <source>
        <strain evidence="4 5">NBRC 106333</strain>
    </source>
</reference>
<dbReference type="GO" id="GO:0005737">
    <property type="term" value="C:cytoplasm"/>
    <property type="evidence" value="ECO:0007669"/>
    <property type="project" value="TreeGrafter"/>
</dbReference>
<keyword evidence="1" id="KW-0596">Phosphopantetheine</keyword>
<dbReference type="PANTHER" id="PTHR43775:SF37">
    <property type="entry name" value="SI:DKEY-61P9.11"/>
    <property type="match status" value="1"/>
</dbReference>
<dbReference type="CDD" id="cd08953">
    <property type="entry name" value="KR_2_SDR_x"/>
    <property type="match status" value="1"/>
</dbReference>
<dbReference type="GO" id="GO:0031177">
    <property type="term" value="F:phosphopantetheine binding"/>
    <property type="evidence" value="ECO:0007669"/>
    <property type="project" value="InterPro"/>
</dbReference>
<dbReference type="RefSeq" id="WP_186815923.1">
    <property type="nucleotide sequence ID" value="NZ_BJXB01000006.1"/>
</dbReference>
<name>A0A511MZZ5_DEIC1</name>